<evidence type="ECO:0000313" key="3">
    <source>
        <dbReference type="EMBL" id="RJX75242.1"/>
    </source>
</evidence>
<gene>
    <name evidence="3" type="ORF">DZ860_00725</name>
</gene>
<feature type="transmembrane region" description="Helical" evidence="2">
    <location>
        <begin position="24"/>
        <end position="47"/>
    </location>
</feature>
<reference evidence="3 4" key="1">
    <citation type="submission" date="2018-08" db="EMBL/GenBank/DDBJ databases">
        <title>Vibrio isolated from the Eastern China Marginal Seas.</title>
        <authorList>
            <person name="Li Y."/>
        </authorList>
    </citation>
    <scope>NUCLEOTIDE SEQUENCE [LARGE SCALE GENOMIC DNA]</scope>
    <source>
        <strain evidence="3 4">BEI233</strain>
    </source>
</reference>
<feature type="coiled-coil region" evidence="1">
    <location>
        <begin position="98"/>
        <end position="191"/>
    </location>
</feature>
<keyword evidence="2" id="KW-1133">Transmembrane helix</keyword>
<dbReference type="OrthoDB" id="5918980at2"/>
<feature type="coiled-coil region" evidence="1">
    <location>
        <begin position="47"/>
        <end position="74"/>
    </location>
</feature>
<protein>
    <submittedName>
        <fullName evidence="3">Chromosome partitioning protein ParA</fullName>
    </submittedName>
</protein>
<keyword evidence="4" id="KW-1185">Reference proteome</keyword>
<organism evidence="3 4">
    <name type="scientific">Vibrio sinensis</name>
    <dbReference type="NCBI Taxonomy" id="2302434"/>
    <lineage>
        <taxon>Bacteria</taxon>
        <taxon>Pseudomonadati</taxon>
        <taxon>Pseudomonadota</taxon>
        <taxon>Gammaproteobacteria</taxon>
        <taxon>Vibrionales</taxon>
        <taxon>Vibrionaceae</taxon>
        <taxon>Vibrio</taxon>
    </lineage>
</organism>
<keyword evidence="2" id="KW-0472">Membrane</keyword>
<dbReference type="AlphaFoldDB" id="A0A3A6RDP7"/>
<dbReference type="Proteomes" id="UP000273252">
    <property type="component" value="Unassembled WGS sequence"/>
</dbReference>
<dbReference type="RefSeq" id="WP_120028998.1">
    <property type="nucleotide sequence ID" value="NZ_QVMU01000001.1"/>
</dbReference>
<keyword evidence="1" id="KW-0175">Coiled coil</keyword>
<evidence type="ECO:0000256" key="1">
    <source>
        <dbReference type="SAM" id="Coils"/>
    </source>
</evidence>
<evidence type="ECO:0000313" key="4">
    <source>
        <dbReference type="Proteomes" id="UP000273252"/>
    </source>
</evidence>
<sequence length="244" mass="27867">MNKVTDHDENDDVVVIEQRDKKTYIYIAIAGVLGLALGGLVGSSLTANQWQEAYQKLETQYQSAHRDKEQMASRVEDELATVHSQVQDKLDMALVDAKAEHEKQMLSLQAQVQELEKVNLSLEEQVSAQKKQIADANNQNTKLNHQADVQATLLERSRELFQRELKVKQQLEALQKERDLLEPKLPKLKEECDLFLDGTSWDVKSDSCDKQDEANSRLSQIDQMIRVHQMDLEQIKSLSEQIGL</sequence>
<name>A0A3A6RDP7_9VIBR</name>
<proteinExistence type="predicted"/>
<dbReference type="EMBL" id="QVMU01000001">
    <property type="protein sequence ID" value="RJX75242.1"/>
    <property type="molecule type" value="Genomic_DNA"/>
</dbReference>
<evidence type="ECO:0000256" key="2">
    <source>
        <dbReference type="SAM" id="Phobius"/>
    </source>
</evidence>
<comment type="caution">
    <text evidence="3">The sequence shown here is derived from an EMBL/GenBank/DDBJ whole genome shotgun (WGS) entry which is preliminary data.</text>
</comment>
<keyword evidence="2" id="KW-0812">Transmembrane</keyword>
<accession>A0A3A6RDP7</accession>